<dbReference type="InterPro" id="IPR015424">
    <property type="entry name" value="PyrdxlP-dep_Trfase"/>
</dbReference>
<accession>A0A0R2LVC5</accession>
<dbReference type="InterPro" id="IPR015421">
    <property type="entry name" value="PyrdxlP-dep_Trfase_major"/>
</dbReference>
<dbReference type="InterPro" id="IPR004839">
    <property type="entry name" value="Aminotransferase_I/II_large"/>
</dbReference>
<dbReference type="InterPro" id="IPR015422">
    <property type="entry name" value="PyrdxlP-dep_Trfase_small"/>
</dbReference>
<dbReference type="EMBL" id="JQCN01000001">
    <property type="protein sequence ID" value="KRO02803.1"/>
    <property type="molecule type" value="Genomic_DNA"/>
</dbReference>
<evidence type="ECO:0000256" key="6">
    <source>
        <dbReference type="RuleBase" id="RU000481"/>
    </source>
</evidence>
<dbReference type="CDD" id="cd00609">
    <property type="entry name" value="AAT_like"/>
    <property type="match status" value="1"/>
</dbReference>
<sequence>MELSKKVRDLQPSATIALSDQAKKLKAKGVDVINLTAGEPDFPTPTAIKDAAITAIHQGRADSYTAASGILPLKKSIAAKVNEQYQANFSFENVAVTTGAKFGLYLLGQALLDPEDEVLIPVPFWVSYGEQVKLAGGKPIFVQPTSTTGKISVSDLEKCLTSKTKLLILNSPQNPSGLVYSKSELLKIAQWATKHELILLTDDIYRDLIYNQTEFHSLFEFGGKIREHTVLVSGFSKSYAMTGWRIGFVVGPTKLIKTLNALLGQTTSNLTAVSQYAALAALNLPQNEVEQMRVSYEKRLNHFYPKLAELPGFSFPVKPQGAFYFFPDVREALKLTGISSTTEFAAKLLEEAHVALVPGEAFGQPGFIRLTYAADKDSLEESIQRIQKFIELHM</sequence>
<name>A0A0R2LVC5_9LACO</name>
<dbReference type="PANTHER" id="PTHR46383">
    <property type="entry name" value="ASPARTATE AMINOTRANSFERASE"/>
    <property type="match status" value="1"/>
</dbReference>
<dbReference type="InterPro" id="IPR004838">
    <property type="entry name" value="NHTrfase_class1_PyrdxlP-BS"/>
</dbReference>
<dbReference type="GO" id="GO:0008483">
    <property type="term" value="F:transaminase activity"/>
    <property type="evidence" value="ECO:0007669"/>
    <property type="project" value="UniProtKB-KW"/>
</dbReference>
<evidence type="ECO:0000256" key="4">
    <source>
        <dbReference type="ARBA" id="ARBA00022679"/>
    </source>
</evidence>
<evidence type="ECO:0000256" key="1">
    <source>
        <dbReference type="ARBA" id="ARBA00001933"/>
    </source>
</evidence>
<evidence type="ECO:0000256" key="5">
    <source>
        <dbReference type="ARBA" id="ARBA00022898"/>
    </source>
</evidence>
<reference evidence="8 9" key="1">
    <citation type="journal article" date="2015" name="Genome Announc.">
        <title>Expanding the biotechnology potential of lactobacilli through comparative genomics of 213 strains and associated genera.</title>
        <authorList>
            <person name="Sun Z."/>
            <person name="Harris H.M."/>
            <person name="McCann A."/>
            <person name="Guo C."/>
            <person name="Argimon S."/>
            <person name="Zhang W."/>
            <person name="Yang X."/>
            <person name="Jeffery I.B."/>
            <person name="Cooney J.C."/>
            <person name="Kagawa T.F."/>
            <person name="Liu W."/>
            <person name="Song Y."/>
            <person name="Salvetti E."/>
            <person name="Wrobel A."/>
            <person name="Rasinkangas P."/>
            <person name="Parkhill J."/>
            <person name="Rea M.C."/>
            <person name="O'Sullivan O."/>
            <person name="Ritari J."/>
            <person name="Douillard F.P."/>
            <person name="Paul Ross R."/>
            <person name="Yang R."/>
            <person name="Briner A.E."/>
            <person name="Felis G.E."/>
            <person name="de Vos W.M."/>
            <person name="Barrangou R."/>
            <person name="Klaenhammer T.R."/>
            <person name="Caufield P.W."/>
            <person name="Cui Y."/>
            <person name="Zhang H."/>
            <person name="O'Toole P.W."/>
        </authorList>
    </citation>
    <scope>NUCLEOTIDE SEQUENCE [LARGE SCALE GENOMIC DNA]</scope>
    <source>
        <strain evidence="8 9">NBRC 103219</strain>
    </source>
</reference>
<evidence type="ECO:0000259" key="7">
    <source>
        <dbReference type="Pfam" id="PF00155"/>
    </source>
</evidence>
<dbReference type="Gene3D" id="3.40.640.10">
    <property type="entry name" value="Type I PLP-dependent aspartate aminotransferase-like (Major domain)"/>
    <property type="match status" value="1"/>
</dbReference>
<dbReference type="Proteomes" id="UP000051886">
    <property type="component" value="Unassembled WGS sequence"/>
</dbReference>
<dbReference type="OrthoDB" id="9802328at2"/>
<dbReference type="SUPFAM" id="SSF53383">
    <property type="entry name" value="PLP-dependent transferases"/>
    <property type="match status" value="1"/>
</dbReference>
<dbReference type="Gene3D" id="3.90.1150.10">
    <property type="entry name" value="Aspartate Aminotransferase, domain 1"/>
    <property type="match status" value="1"/>
</dbReference>
<dbReference type="PRINTS" id="PR00753">
    <property type="entry name" value="ACCSYNTHASE"/>
</dbReference>
<comment type="cofactor">
    <cofactor evidence="1 6">
        <name>pyridoxal 5'-phosphate</name>
        <dbReference type="ChEBI" id="CHEBI:597326"/>
    </cofactor>
</comment>
<dbReference type="PATRIC" id="fig|449659.4.peg.228"/>
<dbReference type="PROSITE" id="PS00105">
    <property type="entry name" value="AA_TRANSFER_CLASS_1"/>
    <property type="match status" value="1"/>
</dbReference>
<keyword evidence="5" id="KW-0663">Pyridoxal phosphate</keyword>
<dbReference type="FunFam" id="3.40.640.10:FF:000033">
    <property type="entry name" value="Aspartate aminotransferase"/>
    <property type="match status" value="1"/>
</dbReference>
<gene>
    <name evidence="8" type="ORF">IV66_GL000230</name>
</gene>
<comment type="caution">
    <text evidence="8">The sequence shown here is derived from an EMBL/GenBank/DDBJ whole genome shotgun (WGS) entry which is preliminary data.</text>
</comment>
<dbReference type="GO" id="GO:0006520">
    <property type="term" value="P:amino acid metabolic process"/>
    <property type="evidence" value="ECO:0007669"/>
    <property type="project" value="InterPro"/>
</dbReference>
<dbReference type="InterPro" id="IPR050596">
    <property type="entry name" value="AspAT/PAT-like"/>
</dbReference>
<organism evidence="8 9">
    <name type="scientific">Ligilactobacillus pobuzihii</name>
    <dbReference type="NCBI Taxonomy" id="449659"/>
    <lineage>
        <taxon>Bacteria</taxon>
        <taxon>Bacillati</taxon>
        <taxon>Bacillota</taxon>
        <taxon>Bacilli</taxon>
        <taxon>Lactobacillales</taxon>
        <taxon>Lactobacillaceae</taxon>
        <taxon>Ligilactobacillus</taxon>
    </lineage>
</organism>
<keyword evidence="4 6" id="KW-0808">Transferase</keyword>
<dbReference type="Pfam" id="PF00155">
    <property type="entry name" value="Aminotran_1_2"/>
    <property type="match status" value="1"/>
</dbReference>
<dbReference type="PANTHER" id="PTHR46383:SF1">
    <property type="entry name" value="ASPARTATE AMINOTRANSFERASE"/>
    <property type="match status" value="1"/>
</dbReference>
<protein>
    <recommendedName>
        <fullName evidence="6">Aminotransferase</fullName>
        <ecNumber evidence="6">2.6.1.-</ecNumber>
    </recommendedName>
</protein>
<evidence type="ECO:0000313" key="8">
    <source>
        <dbReference type="EMBL" id="KRO02803.1"/>
    </source>
</evidence>
<keyword evidence="9" id="KW-1185">Reference proteome</keyword>
<dbReference type="AlphaFoldDB" id="A0A0R2LVC5"/>
<dbReference type="RefSeq" id="WP_017868208.1">
    <property type="nucleotide sequence ID" value="NZ_BJYB01000001.1"/>
</dbReference>
<evidence type="ECO:0000256" key="3">
    <source>
        <dbReference type="ARBA" id="ARBA00022576"/>
    </source>
</evidence>
<dbReference type="STRING" id="449659.IV66_GL000230"/>
<keyword evidence="3 6" id="KW-0032">Aminotransferase</keyword>
<feature type="domain" description="Aminotransferase class I/classII large" evidence="7">
    <location>
        <begin position="31"/>
        <end position="386"/>
    </location>
</feature>
<comment type="similarity">
    <text evidence="2 6">Belongs to the class-I pyridoxal-phosphate-dependent aminotransferase family.</text>
</comment>
<evidence type="ECO:0000256" key="2">
    <source>
        <dbReference type="ARBA" id="ARBA00007441"/>
    </source>
</evidence>
<dbReference type="EC" id="2.6.1.-" evidence="6"/>
<dbReference type="GO" id="GO:0030170">
    <property type="term" value="F:pyridoxal phosphate binding"/>
    <property type="evidence" value="ECO:0007669"/>
    <property type="project" value="InterPro"/>
</dbReference>
<evidence type="ECO:0000313" key="9">
    <source>
        <dbReference type="Proteomes" id="UP000051886"/>
    </source>
</evidence>
<proteinExistence type="inferred from homology"/>